<evidence type="ECO:0000256" key="1">
    <source>
        <dbReference type="PROSITE-ProRule" id="PRU00285"/>
    </source>
</evidence>
<feature type="compositionally biased region" description="Basic and acidic residues" evidence="3">
    <location>
        <begin position="1"/>
        <end position="11"/>
    </location>
</feature>
<evidence type="ECO:0000313" key="5">
    <source>
        <dbReference type="EMBL" id="NYZ22154.1"/>
    </source>
</evidence>
<name>A0ABX2TCU0_9PROT</name>
<evidence type="ECO:0000256" key="2">
    <source>
        <dbReference type="RuleBase" id="RU003616"/>
    </source>
</evidence>
<feature type="region of interest" description="Disordered" evidence="3">
    <location>
        <begin position="1"/>
        <end position="27"/>
    </location>
</feature>
<evidence type="ECO:0000259" key="4">
    <source>
        <dbReference type="PROSITE" id="PS01031"/>
    </source>
</evidence>
<gene>
    <name evidence="5" type="ORF">HND93_20765</name>
</gene>
<sequence>MADTNLAERPKQQVSSTGAAATELAERSRHPFLTLRDEFDRLFDEASTLFRLPWSRRQPFDLEPMLRLGGDAGAIIPPADVEETEGEYRVVLDVPGLDETNVEVGVQDDVLSIRAEKREESEEKDKNRYLSERRYGVCARTFRLPANVDRERIAAGMKNGVLTITLPKSEPSKPSKRNIPVSKV</sequence>
<keyword evidence="6" id="KW-1185">Reference proteome</keyword>
<organism evidence="5 6">
    <name type="scientific">Azospirillum oleiclasticum</name>
    <dbReference type="NCBI Taxonomy" id="2735135"/>
    <lineage>
        <taxon>Bacteria</taxon>
        <taxon>Pseudomonadati</taxon>
        <taxon>Pseudomonadota</taxon>
        <taxon>Alphaproteobacteria</taxon>
        <taxon>Rhodospirillales</taxon>
        <taxon>Azospirillaceae</taxon>
        <taxon>Azospirillum</taxon>
    </lineage>
</organism>
<reference evidence="5 6" key="1">
    <citation type="submission" date="2020-05" db="EMBL/GenBank/DDBJ databases">
        <title>Azospirillum oleiclasticum sp. nov, a nitrogen-fixing and heavy crude oil-emulsifying bacterium isolated from the crude oil of Yumen Oilfield.</title>
        <authorList>
            <person name="Wu D."/>
            <person name="Cai M."/>
            <person name="Zhang X."/>
        </authorList>
    </citation>
    <scope>NUCLEOTIDE SEQUENCE [LARGE SCALE GENOMIC DNA]</scope>
    <source>
        <strain evidence="5 6">ROY-1-1-2</strain>
    </source>
</reference>
<evidence type="ECO:0000313" key="6">
    <source>
        <dbReference type="Proteomes" id="UP000584642"/>
    </source>
</evidence>
<dbReference type="Gene3D" id="2.60.40.790">
    <property type="match status" value="1"/>
</dbReference>
<dbReference type="InterPro" id="IPR031107">
    <property type="entry name" value="Small_HSP"/>
</dbReference>
<dbReference type="EMBL" id="JABFDB010000016">
    <property type="protein sequence ID" value="NYZ22154.1"/>
    <property type="molecule type" value="Genomic_DNA"/>
</dbReference>
<dbReference type="InterPro" id="IPR008978">
    <property type="entry name" value="HSP20-like_chaperone"/>
</dbReference>
<protein>
    <submittedName>
        <fullName evidence="5">Hsp20/alpha crystallin family protein</fullName>
    </submittedName>
</protein>
<dbReference type="RefSeq" id="WP_180283934.1">
    <property type="nucleotide sequence ID" value="NZ_JABFDB010000016.1"/>
</dbReference>
<dbReference type="Pfam" id="PF00011">
    <property type="entry name" value="HSP20"/>
    <property type="match status" value="1"/>
</dbReference>
<feature type="region of interest" description="Disordered" evidence="3">
    <location>
        <begin position="165"/>
        <end position="184"/>
    </location>
</feature>
<dbReference type="CDD" id="cd06464">
    <property type="entry name" value="ACD_sHsps-like"/>
    <property type="match status" value="1"/>
</dbReference>
<comment type="caution">
    <text evidence="5">The sequence shown here is derived from an EMBL/GenBank/DDBJ whole genome shotgun (WGS) entry which is preliminary data.</text>
</comment>
<feature type="domain" description="SHSP" evidence="4">
    <location>
        <begin position="70"/>
        <end position="184"/>
    </location>
</feature>
<proteinExistence type="inferred from homology"/>
<comment type="similarity">
    <text evidence="1 2">Belongs to the small heat shock protein (HSP20) family.</text>
</comment>
<accession>A0ABX2TCU0</accession>
<dbReference type="InterPro" id="IPR002068">
    <property type="entry name" value="A-crystallin/Hsp20_dom"/>
</dbReference>
<dbReference type="Proteomes" id="UP000584642">
    <property type="component" value="Unassembled WGS sequence"/>
</dbReference>
<dbReference type="SUPFAM" id="SSF49764">
    <property type="entry name" value="HSP20-like chaperones"/>
    <property type="match status" value="1"/>
</dbReference>
<dbReference type="PANTHER" id="PTHR11527">
    <property type="entry name" value="HEAT-SHOCK PROTEIN 20 FAMILY MEMBER"/>
    <property type="match status" value="1"/>
</dbReference>
<dbReference type="PROSITE" id="PS01031">
    <property type="entry name" value="SHSP"/>
    <property type="match status" value="1"/>
</dbReference>
<evidence type="ECO:0000256" key="3">
    <source>
        <dbReference type="SAM" id="MobiDB-lite"/>
    </source>
</evidence>